<keyword evidence="1" id="KW-0863">Zinc-finger</keyword>
<dbReference type="GO" id="GO:0008270">
    <property type="term" value="F:zinc ion binding"/>
    <property type="evidence" value="ECO:0007669"/>
    <property type="project" value="UniProtKB-KW"/>
</dbReference>
<protein>
    <recommendedName>
        <fullName evidence="7">RING-type domain-containing protein</fullName>
    </recommendedName>
</protein>
<dbReference type="InterPro" id="IPR001841">
    <property type="entry name" value="Znf_RING"/>
</dbReference>
<dbReference type="SUPFAM" id="SSF57850">
    <property type="entry name" value="RING/U-box"/>
    <property type="match status" value="1"/>
</dbReference>
<feature type="region of interest" description="Disordered" evidence="3">
    <location>
        <begin position="162"/>
        <end position="212"/>
    </location>
</feature>
<feature type="compositionally biased region" description="Pro residues" evidence="3">
    <location>
        <begin position="541"/>
        <end position="556"/>
    </location>
</feature>
<accession>A0A0G4FX06</accession>
<feature type="region of interest" description="Disordered" evidence="3">
    <location>
        <begin position="232"/>
        <end position="258"/>
    </location>
</feature>
<reference evidence="6" key="1">
    <citation type="submission" date="2014-11" db="EMBL/GenBank/DDBJ databases">
        <authorList>
            <person name="Otto D Thomas"/>
            <person name="Naeem Raeece"/>
        </authorList>
    </citation>
    <scope>NUCLEOTIDE SEQUENCE</scope>
</reference>
<feature type="region of interest" description="Disordered" evidence="3">
    <location>
        <begin position="1"/>
        <end position="61"/>
    </location>
</feature>
<feature type="compositionally biased region" description="Low complexity" evidence="3">
    <location>
        <begin position="13"/>
        <end position="22"/>
    </location>
</feature>
<dbReference type="GO" id="GO:0003723">
    <property type="term" value="F:RNA binding"/>
    <property type="evidence" value="ECO:0007669"/>
    <property type="project" value="UniProtKB-UniRule"/>
</dbReference>
<evidence type="ECO:0008006" key="7">
    <source>
        <dbReference type="Google" id="ProtNLM"/>
    </source>
</evidence>
<feature type="compositionally biased region" description="Gly residues" evidence="3">
    <location>
        <begin position="180"/>
        <end position="194"/>
    </location>
</feature>
<dbReference type="GO" id="GO:0003713">
    <property type="term" value="F:transcription coactivator activity"/>
    <property type="evidence" value="ECO:0007669"/>
    <property type="project" value="TreeGrafter"/>
</dbReference>
<dbReference type="AlphaFoldDB" id="A0A0G4FX06"/>
<evidence type="ECO:0000256" key="1">
    <source>
        <dbReference type="PROSITE-ProRule" id="PRU00175"/>
    </source>
</evidence>
<feature type="compositionally biased region" description="Low complexity" evidence="3">
    <location>
        <begin position="481"/>
        <end position="493"/>
    </location>
</feature>
<gene>
    <name evidence="6" type="ORF">Cvel_19017</name>
</gene>
<organism evidence="6">
    <name type="scientific">Chromera velia CCMP2878</name>
    <dbReference type="NCBI Taxonomy" id="1169474"/>
    <lineage>
        <taxon>Eukaryota</taxon>
        <taxon>Sar</taxon>
        <taxon>Alveolata</taxon>
        <taxon>Colpodellida</taxon>
        <taxon>Chromeraceae</taxon>
        <taxon>Chromera</taxon>
    </lineage>
</organism>
<dbReference type="VEuPathDB" id="CryptoDB:Cvel_19017"/>
<keyword evidence="2" id="KW-0694">RNA-binding</keyword>
<dbReference type="EMBL" id="CDMZ01000674">
    <property type="protein sequence ID" value="CEM19327.1"/>
    <property type="molecule type" value="Genomic_DNA"/>
</dbReference>
<sequence>MNFDDEQLRDQQDQQQQAQAGEGQEHIHPQPEELQHQQQPDGMQADAGIVQPQEPWPPQQEPGALLAAWRHLEASIRCPSCSRFLREPQIIPSCRHVCCFGCLRSRGPGVPGYHCPVCNSFSEEAFRVGVLDDLLDFLVWRHVAVPVIRNFFEASVAQSLGEASTGPGGSSSRPQTPNNGMGGTSSGLGTGNGNGQSSRNGTQNGNGNGATGYGNGTTEYYISSTPSLVHRATPRLHPAPVPPYPHMHGALPSTGGLSLSYRGRGTEVERSLPPYQPGPTRTAVETVGDPRAAVSSGSAAAGWSGPSRVGGPQPLLQEVSSSSYSSMQQLSAPQPQHLHAYGQAATAAAAGNAPPGGQAGLRMGPPPPPYSATDQATGAEVSAAGEVLQNPESRATLEQQHLLVAASASAAAPAASVATPFLGLGGNTLAAPARAWGGDGVPMATTTFSSVHGDAARPALHVPFPMPMQQQQQQGIGVPGASSSSSSSSSSAAFPTHPYHQRHHPALAALEQQHRQEEERLLASLRQQQHGELETAAAQLPPAPGTFPLPSFPARPPTSTGPSVPEWGGGPGPGTNLPSFPISAAAVPMQQQDPHMTPHGGGAITGPLRAGTRLTGPGGVRLGRSGDERVRLTRDTSAVSRELGPLGANLFVCRLPEWADELDLRRLVTSAGLLEVFQGCSVARHEEGFSKNVGFLSFKTPQAAFRALTLLDGAQLSIEPEDERMAIPQVEKKAGGRLIIVDVKRADLAEMMVLLDSHSRFILQQRVQRSQ</sequence>
<evidence type="ECO:0000256" key="2">
    <source>
        <dbReference type="PROSITE-ProRule" id="PRU00176"/>
    </source>
</evidence>
<dbReference type="CDD" id="cd00590">
    <property type="entry name" value="RRM_SF"/>
    <property type="match status" value="1"/>
</dbReference>
<feature type="compositionally biased region" description="Basic and acidic residues" evidence="3">
    <location>
        <begin position="23"/>
        <end position="35"/>
    </location>
</feature>
<feature type="compositionally biased region" description="Low complexity" evidence="3">
    <location>
        <begin position="292"/>
        <end position="307"/>
    </location>
</feature>
<evidence type="ECO:0000313" key="6">
    <source>
        <dbReference type="EMBL" id="CEM19327.1"/>
    </source>
</evidence>
<keyword evidence="1" id="KW-0862">Zinc</keyword>
<dbReference type="SUPFAM" id="SSF54928">
    <property type="entry name" value="RNA-binding domain, RBD"/>
    <property type="match status" value="1"/>
</dbReference>
<dbReference type="PANTHER" id="PTHR46007:SF8">
    <property type="entry name" value="C2H2-TYPE DOMAIN-CONTAINING PROTEIN"/>
    <property type="match status" value="1"/>
</dbReference>
<feature type="compositionally biased region" description="Low complexity" evidence="3">
    <location>
        <begin position="340"/>
        <end position="356"/>
    </location>
</feature>
<dbReference type="InterPro" id="IPR000504">
    <property type="entry name" value="RRM_dom"/>
</dbReference>
<dbReference type="GO" id="GO:0016592">
    <property type="term" value="C:mediator complex"/>
    <property type="evidence" value="ECO:0007669"/>
    <property type="project" value="TreeGrafter"/>
</dbReference>
<dbReference type="InterPro" id="IPR051647">
    <property type="entry name" value="Mediator_comp_sub12"/>
</dbReference>
<evidence type="ECO:0000259" key="5">
    <source>
        <dbReference type="PROSITE" id="PS50102"/>
    </source>
</evidence>
<name>A0A0G4FX06_9ALVE</name>
<feature type="region of interest" description="Disordered" evidence="3">
    <location>
        <begin position="468"/>
        <end position="498"/>
    </location>
</feature>
<evidence type="ECO:0000256" key="3">
    <source>
        <dbReference type="SAM" id="MobiDB-lite"/>
    </source>
</evidence>
<feature type="domain" description="RING-type" evidence="4">
    <location>
        <begin position="78"/>
        <end position="119"/>
    </location>
</feature>
<feature type="domain" description="RRM" evidence="5">
    <location>
        <begin position="648"/>
        <end position="746"/>
    </location>
</feature>
<dbReference type="PANTHER" id="PTHR46007">
    <property type="entry name" value="MEDIATOR OF RNA POLYMERASE II TRANSCRIPTION SUBUNIT 12"/>
    <property type="match status" value="1"/>
</dbReference>
<feature type="compositionally biased region" description="Low complexity" evidence="3">
    <location>
        <begin position="315"/>
        <end position="331"/>
    </location>
</feature>
<keyword evidence="1" id="KW-0479">Metal-binding</keyword>
<dbReference type="PROSITE" id="PS50102">
    <property type="entry name" value="RRM"/>
    <property type="match status" value="1"/>
</dbReference>
<proteinExistence type="predicted"/>
<dbReference type="GO" id="GO:0045944">
    <property type="term" value="P:positive regulation of transcription by RNA polymerase II"/>
    <property type="evidence" value="ECO:0007669"/>
    <property type="project" value="TreeGrafter"/>
</dbReference>
<dbReference type="SMART" id="SM00360">
    <property type="entry name" value="RRM"/>
    <property type="match status" value="1"/>
</dbReference>
<dbReference type="InterPro" id="IPR035979">
    <property type="entry name" value="RBD_domain_sf"/>
</dbReference>
<feature type="region of interest" description="Disordered" evidence="3">
    <location>
        <begin position="539"/>
        <end position="578"/>
    </location>
</feature>
<dbReference type="Gene3D" id="3.30.40.10">
    <property type="entry name" value="Zinc/RING finger domain, C3HC4 (zinc finger)"/>
    <property type="match status" value="1"/>
</dbReference>
<dbReference type="PROSITE" id="PS50089">
    <property type="entry name" value="ZF_RING_2"/>
    <property type="match status" value="1"/>
</dbReference>
<evidence type="ECO:0000259" key="4">
    <source>
        <dbReference type="PROSITE" id="PS50089"/>
    </source>
</evidence>
<dbReference type="InterPro" id="IPR013083">
    <property type="entry name" value="Znf_RING/FYVE/PHD"/>
</dbReference>
<dbReference type="Gene3D" id="3.30.70.330">
    <property type="match status" value="1"/>
</dbReference>
<feature type="region of interest" description="Disordered" evidence="3">
    <location>
        <begin position="291"/>
        <end position="377"/>
    </location>
</feature>
<feature type="compositionally biased region" description="Basic and acidic residues" evidence="3">
    <location>
        <begin position="1"/>
        <end position="12"/>
    </location>
</feature>
<dbReference type="InterPro" id="IPR012677">
    <property type="entry name" value="Nucleotide-bd_a/b_plait_sf"/>
</dbReference>